<accession>A0ABX7RP89</accession>
<evidence type="ECO:0000313" key="1">
    <source>
        <dbReference type="EMBL" id="QSY49597.1"/>
    </source>
</evidence>
<dbReference type="RefSeq" id="WP_207555285.1">
    <property type="nucleotide sequence ID" value="NZ_CP071595.1"/>
</dbReference>
<organism evidence="1 2">
    <name type="scientific">Streptomyces griseocarneus</name>
    <dbReference type="NCBI Taxonomy" id="51201"/>
    <lineage>
        <taxon>Bacteria</taxon>
        <taxon>Bacillati</taxon>
        <taxon>Actinomycetota</taxon>
        <taxon>Actinomycetes</taxon>
        <taxon>Kitasatosporales</taxon>
        <taxon>Streptomycetaceae</taxon>
        <taxon>Streptomyces</taxon>
    </lineage>
</organism>
<protein>
    <submittedName>
        <fullName evidence="1">Uncharacterized protein</fullName>
    </submittedName>
</protein>
<gene>
    <name evidence="1" type="ORF">J3S04_00105</name>
</gene>
<reference evidence="1 2" key="1">
    <citation type="submission" date="2021-03" db="EMBL/GenBank/DDBJ databases">
        <title>Streptomyces strains.</title>
        <authorList>
            <person name="Lund M.B."/>
            <person name="Toerring T."/>
        </authorList>
    </citation>
    <scope>NUCLEOTIDE SEQUENCE [LARGE SCALE GENOMIC DNA]</scope>
    <source>
        <strain evidence="1 2">KCC S-1010</strain>
    </source>
</reference>
<dbReference type="Proteomes" id="UP000671836">
    <property type="component" value="Chromosome"/>
</dbReference>
<dbReference type="EMBL" id="CP071595">
    <property type="protein sequence ID" value="QSY49597.1"/>
    <property type="molecule type" value="Genomic_DNA"/>
</dbReference>
<sequence>MYDSAWGCAMGRVCPPPSRLSMIIDLPAAAEGSMFAEAAARAMPTAAPVRMAARLSFLIVVLLLTTELLCGREHDAGE</sequence>
<evidence type="ECO:0000313" key="2">
    <source>
        <dbReference type="Proteomes" id="UP000671836"/>
    </source>
</evidence>
<keyword evidence="2" id="KW-1185">Reference proteome</keyword>
<name>A0ABX7RP89_9ACTN</name>
<proteinExistence type="predicted"/>